<protein>
    <submittedName>
        <fullName evidence="1">FAD-dependent oxidoreductase</fullName>
    </submittedName>
</protein>
<dbReference type="GO" id="GO:0016491">
    <property type="term" value="F:oxidoreductase activity"/>
    <property type="evidence" value="ECO:0007669"/>
    <property type="project" value="TreeGrafter"/>
</dbReference>
<name>A0A1B9P035_ALILO</name>
<dbReference type="Pfam" id="PF13450">
    <property type="entry name" value="NAD_binding_8"/>
    <property type="match status" value="1"/>
</dbReference>
<dbReference type="InterPro" id="IPR050464">
    <property type="entry name" value="Zeta_carotene_desat/Oxidored"/>
</dbReference>
<comment type="caution">
    <text evidence="1">The sequence shown here is derived from an EMBL/GenBank/DDBJ whole genome shotgun (WGS) entry which is preliminary data.</text>
</comment>
<reference evidence="1 2" key="1">
    <citation type="submission" date="2016-06" db="EMBL/GenBank/DDBJ databases">
        <authorList>
            <person name="Kjaerup R.B."/>
            <person name="Dalgaard T.S."/>
            <person name="Juul-Madsen H.R."/>
        </authorList>
    </citation>
    <scope>NUCLEOTIDE SEQUENCE [LARGE SCALE GENOMIC DNA]</scope>
    <source>
        <strain evidence="1 2">1S159</strain>
    </source>
</reference>
<dbReference type="Proteomes" id="UP000093523">
    <property type="component" value="Unassembled WGS sequence"/>
</dbReference>
<dbReference type="OrthoDB" id="5792777at2"/>
<sequence length="530" mass="60367">MIRICYSCHFWLILLEVINMINFNKEKALYQPHITVIGAGISGLTIAHQCIKQGYRVSVYEKASFAGGKCIGHIIDGKVHELTHRQIFAKNKNLLSLLKEIPTKTGTCLDYIHSQKKVQFHWGTKNKTMQFQRSYFSIIEKLVDDAKSAYSMIYSKVPLIDIYWFKKQALLTKIDDSYTHIPISEYFQYKERPKLANFLRPMLTAWIGATDDTSAISVLDLLRNKEGQLHPDSPDGYSLGFSLPISQSVIEPWYEYLKASGVTFHFNNDVAHIIGHKDIVNQASIWLINGQELKADYFVLAIPAHIIQQKISNQGSENLDLHRVFSHGFQLHFDKLPQALNDKTVGIVLDSPWGLSYCITYPECENNKNQLVCLSITATNMDTAHGCVYDKPLFLCSKTETLIELLTQLMGNTQLLDGSGFVSFHIGPGARIVSLLDAEHLDYADWHKGNMFFDENGMMSCWVIQHSLAHPTYKNKMAIRSDEFDNLFFTGEYIVDTEQTWRVPATLERTIETAILCNERLTACIEKTES</sequence>
<accession>A0A1B9P035</accession>
<gene>
    <name evidence="1" type="ORF">A6E04_07390</name>
</gene>
<dbReference type="AlphaFoldDB" id="A0A1B9P035"/>
<dbReference type="InterPro" id="IPR036188">
    <property type="entry name" value="FAD/NAD-bd_sf"/>
</dbReference>
<dbReference type="SUPFAM" id="SSF51905">
    <property type="entry name" value="FAD/NAD(P)-binding domain"/>
    <property type="match status" value="1"/>
</dbReference>
<dbReference type="PANTHER" id="PTHR42923:SF46">
    <property type="entry name" value="AMINE OXIDASE"/>
    <property type="match status" value="1"/>
</dbReference>
<dbReference type="EMBL" id="MAJU01000008">
    <property type="protein sequence ID" value="OCH21681.1"/>
    <property type="molecule type" value="Genomic_DNA"/>
</dbReference>
<dbReference type="PANTHER" id="PTHR42923">
    <property type="entry name" value="PROTOPORPHYRINOGEN OXIDASE"/>
    <property type="match status" value="1"/>
</dbReference>
<proteinExistence type="predicted"/>
<evidence type="ECO:0000313" key="2">
    <source>
        <dbReference type="Proteomes" id="UP000093523"/>
    </source>
</evidence>
<dbReference type="STRING" id="688.A6E04_07390"/>
<dbReference type="Gene3D" id="1.10.405.20">
    <property type="match status" value="1"/>
</dbReference>
<evidence type="ECO:0000313" key="1">
    <source>
        <dbReference type="EMBL" id="OCH21681.1"/>
    </source>
</evidence>
<organism evidence="1 2">
    <name type="scientific">Aliivibrio logei</name>
    <name type="common">Vibrio logei</name>
    <dbReference type="NCBI Taxonomy" id="688"/>
    <lineage>
        <taxon>Bacteria</taxon>
        <taxon>Pseudomonadati</taxon>
        <taxon>Pseudomonadota</taxon>
        <taxon>Gammaproteobacteria</taxon>
        <taxon>Vibrionales</taxon>
        <taxon>Vibrionaceae</taxon>
        <taxon>Aliivibrio</taxon>
    </lineage>
</organism>
<dbReference type="Gene3D" id="3.50.50.60">
    <property type="entry name" value="FAD/NAD(P)-binding domain"/>
    <property type="match status" value="1"/>
</dbReference>